<comment type="catalytic activity">
    <reaction evidence="4">
        <text>N-acetyl-alpha-D-glucosamine 1-phosphate + UTP + H(+) = UDP-N-acetyl-alpha-D-glucosamine + diphosphate</text>
        <dbReference type="Rhea" id="RHEA:13509"/>
        <dbReference type="ChEBI" id="CHEBI:15378"/>
        <dbReference type="ChEBI" id="CHEBI:33019"/>
        <dbReference type="ChEBI" id="CHEBI:46398"/>
        <dbReference type="ChEBI" id="CHEBI:57705"/>
        <dbReference type="ChEBI" id="CHEBI:57776"/>
        <dbReference type="EC" id="2.7.7.23"/>
    </reaction>
</comment>
<feature type="domain" description="Nucleotidyl transferase" evidence="5">
    <location>
        <begin position="6"/>
        <end position="196"/>
    </location>
</feature>
<dbReference type="Gene3D" id="3.90.550.10">
    <property type="entry name" value="Spore Coat Polysaccharide Biosynthesis Protein SpsA, Chain A"/>
    <property type="match status" value="1"/>
</dbReference>
<dbReference type="PANTHER" id="PTHR43584">
    <property type="entry name" value="NUCLEOTIDYL TRANSFERASE"/>
    <property type="match status" value="1"/>
</dbReference>
<dbReference type="GO" id="GO:0003977">
    <property type="term" value="F:UDP-N-acetylglucosamine diphosphorylase activity"/>
    <property type="evidence" value="ECO:0007669"/>
    <property type="project" value="UniProtKB-EC"/>
</dbReference>
<dbReference type="SUPFAM" id="SSF53448">
    <property type="entry name" value="Nucleotide-diphospho-sugar transferases"/>
    <property type="match status" value="1"/>
</dbReference>
<sequence>MKSDIPKVLHTLGGKAIIDYVLETAYKLNPEKIFTVVGFKKELVINHINNPKIEYVEQKEQLGTGHAVLQLSNKLYGKSGHLLILYGDVPNIKHSTLLPMVDEHIKKNIDATMITAVVENPTGYGRIIRDNSGNLIKIIEEKDCNESEKTIKEMNPGIYIFKISELFKNLERVKSNNESKEYYLTDVIELINNNGIVKTKKIDNPKEIMGINTIKQLESFEE</sequence>
<evidence type="ECO:0000256" key="4">
    <source>
        <dbReference type="ARBA" id="ARBA00048493"/>
    </source>
</evidence>
<accession>A0A381Q1A3</accession>
<name>A0A381Q1A3_9ZZZZ</name>
<keyword evidence="3" id="KW-0548">Nucleotidyltransferase</keyword>
<dbReference type="EC" id="2.7.7.23" evidence="1"/>
<organism evidence="6">
    <name type="scientific">marine metagenome</name>
    <dbReference type="NCBI Taxonomy" id="408172"/>
    <lineage>
        <taxon>unclassified sequences</taxon>
        <taxon>metagenomes</taxon>
        <taxon>ecological metagenomes</taxon>
    </lineage>
</organism>
<dbReference type="PANTHER" id="PTHR43584:SF3">
    <property type="entry name" value="BIFUNCTIONAL PROTEIN GLMU"/>
    <property type="match status" value="1"/>
</dbReference>
<evidence type="ECO:0000256" key="3">
    <source>
        <dbReference type="ARBA" id="ARBA00022695"/>
    </source>
</evidence>
<gene>
    <name evidence="6" type="ORF">METZ01_LOCUS25970</name>
</gene>
<dbReference type="AlphaFoldDB" id="A0A381Q1A3"/>
<dbReference type="InterPro" id="IPR029044">
    <property type="entry name" value="Nucleotide-diphossugar_trans"/>
</dbReference>
<dbReference type="EMBL" id="UINC01001168">
    <property type="protein sequence ID" value="SUZ73116.1"/>
    <property type="molecule type" value="Genomic_DNA"/>
</dbReference>
<protein>
    <recommendedName>
        <fullName evidence="1">UDP-N-acetylglucosamine diphosphorylase</fullName>
        <ecNumber evidence="1">2.7.7.23</ecNumber>
    </recommendedName>
</protein>
<reference evidence="6" key="1">
    <citation type="submission" date="2018-05" db="EMBL/GenBank/DDBJ databases">
        <authorList>
            <person name="Lanie J.A."/>
            <person name="Ng W.-L."/>
            <person name="Kazmierczak K.M."/>
            <person name="Andrzejewski T.M."/>
            <person name="Davidsen T.M."/>
            <person name="Wayne K.J."/>
            <person name="Tettelin H."/>
            <person name="Glass J.I."/>
            <person name="Rusch D."/>
            <person name="Podicherti R."/>
            <person name="Tsui H.-C.T."/>
            <person name="Winkler M.E."/>
        </authorList>
    </citation>
    <scope>NUCLEOTIDE SEQUENCE</scope>
</reference>
<dbReference type="InterPro" id="IPR050065">
    <property type="entry name" value="GlmU-like"/>
</dbReference>
<dbReference type="Pfam" id="PF00483">
    <property type="entry name" value="NTP_transferase"/>
    <property type="match status" value="1"/>
</dbReference>
<dbReference type="CDD" id="cd02540">
    <property type="entry name" value="GT2_GlmU_N_bac"/>
    <property type="match status" value="1"/>
</dbReference>
<keyword evidence="2" id="KW-0808">Transferase</keyword>
<evidence type="ECO:0000313" key="6">
    <source>
        <dbReference type="EMBL" id="SUZ73116.1"/>
    </source>
</evidence>
<proteinExistence type="predicted"/>
<dbReference type="InterPro" id="IPR005835">
    <property type="entry name" value="NTP_transferase_dom"/>
</dbReference>
<evidence type="ECO:0000259" key="5">
    <source>
        <dbReference type="Pfam" id="PF00483"/>
    </source>
</evidence>
<evidence type="ECO:0000256" key="1">
    <source>
        <dbReference type="ARBA" id="ARBA00012457"/>
    </source>
</evidence>
<evidence type="ECO:0000256" key="2">
    <source>
        <dbReference type="ARBA" id="ARBA00022679"/>
    </source>
</evidence>